<dbReference type="InterPro" id="IPR001638">
    <property type="entry name" value="Solute-binding_3/MltF_N"/>
</dbReference>
<evidence type="ECO:0000313" key="5">
    <source>
        <dbReference type="EMBL" id="GAA0553178.1"/>
    </source>
</evidence>
<proteinExistence type="inferred from homology"/>
<feature type="signal peptide" evidence="3">
    <location>
        <begin position="1"/>
        <end position="19"/>
    </location>
</feature>
<dbReference type="Gene3D" id="3.40.190.10">
    <property type="entry name" value="Periplasmic binding protein-like II"/>
    <property type="match status" value="2"/>
</dbReference>
<keyword evidence="6" id="KW-1185">Reference proteome</keyword>
<accession>A0ABP3NYG2</accession>
<sequence length="231" mass="25649">MRFFVLVLFAVSAVAQASADEIRLGVHNFPPYFVSTGNGHCGGEAVELTRSILQTDSLTVRTVCATPARLYKMLQSGEVDLTINIKQTQALPADVSFVAPPYVQLSLVLLTHGAAVAREKQPTIAAIRGFDYHGQRQQLSDSGYSFIDLPDSISAVEMFIKGRSSALLTYEAPFNYYLQQQALPFASHYQRRLLDTIDAYYVVSPQSKHLGYISTTLNHYAETEQLSYFSH</sequence>
<dbReference type="Proteomes" id="UP001501169">
    <property type="component" value="Unassembled WGS sequence"/>
</dbReference>
<protein>
    <recommendedName>
        <fullName evidence="4">Solute-binding protein family 3/N-terminal domain-containing protein</fullName>
    </recommendedName>
</protein>
<evidence type="ECO:0000256" key="2">
    <source>
        <dbReference type="ARBA" id="ARBA00022729"/>
    </source>
</evidence>
<evidence type="ECO:0000259" key="4">
    <source>
        <dbReference type="Pfam" id="PF00497"/>
    </source>
</evidence>
<dbReference type="RefSeq" id="WP_226767099.1">
    <property type="nucleotide sequence ID" value="NZ_BAAAEO010000003.1"/>
</dbReference>
<dbReference type="SUPFAM" id="SSF53850">
    <property type="entry name" value="Periplasmic binding protein-like II"/>
    <property type="match status" value="1"/>
</dbReference>
<feature type="domain" description="Solute-binding protein family 3/N-terminal" evidence="4">
    <location>
        <begin position="22"/>
        <end position="112"/>
    </location>
</feature>
<feature type="chain" id="PRO_5045431126" description="Solute-binding protein family 3/N-terminal domain-containing protein" evidence="3">
    <location>
        <begin position="20"/>
        <end position="231"/>
    </location>
</feature>
<evidence type="ECO:0000313" key="6">
    <source>
        <dbReference type="Proteomes" id="UP001501169"/>
    </source>
</evidence>
<evidence type="ECO:0000256" key="1">
    <source>
        <dbReference type="ARBA" id="ARBA00010333"/>
    </source>
</evidence>
<comment type="caution">
    <text evidence="5">The sequence shown here is derived from an EMBL/GenBank/DDBJ whole genome shotgun (WGS) entry which is preliminary data.</text>
</comment>
<dbReference type="PANTHER" id="PTHR35936">
    <property type="entry name" value="MEMBRANE-BOUND LYTIC MUREIN TRANSGLYCOSYLASE F"/>
    <property type="match status" value="1"/>
</dbReference>
<dbReference type="EMBL" id="BAAAEO010000003">
    <property type="protein sequence ID" value="GAA0553178.1"/>
    <property type="molecule type" value="Genomic_DNA"/>
</dbReference>
<comment type="similarity">
    <text evidence="1">Belongs to the bacterial solute-binding protein 3 family.</text>
</comment>
<dbReference type="PANTHER" id="PTHR35936:SF35">
    <property type="entry name" value="L-CYSTINE-BINDING PROTEIN TCYJ"/>
    <property type="match status" value="1"/>
</dbReference>
<dbReference type="Pfam" id="PF00497">
    <property type="entry name" value="SBP_bac_3"/>
    <property type="match status" value="1"/>
</dbReference>
<evidence type="ECO:0000256" key="3">
    <source>
        <dbReference type="SAM" id="SignalP"/>
    </source>
</evidence>
<gene>
    <name evidence="5" type="ORF">GCM10009098_21110</name>
</gene>
<organism evidence="5 6">
    <name type="scientific">Rheinheimera aquimaris</name>
    <dbReference type="NCBI Taxonomy" id="412437"/>
    <lineage>
        <taxon>Bacteria</taxon>
        <taxon>Pseudomonadati</taxon>
        <taxon>Pseudomonadota</taxon>
        <taxon>Gammaproteobacteria</taxon>
        <taxon>Chromatiales</taxon>
        <taxon>Chromatiaceae</taxon>
        <taxon>Rheinheimera</taxon>
    </lineage>
</organism>
<name>A0ABP3NYG2_9GAMM</name>
<keyword evidence="2 3" id="KW-0732">Signal</keyword>
<reference evidence="6" key="1">
    <citation type="journal article" date="2019" name="Int. J. Syst. Evol. Microbiol.">
        <title>The Global Catalogue of Microorganisms (GCM) 10K type strain sequencing project: providing services to taxonomists for standard genome sequencing and annotation.</title>
        <authorList>
            <consortium name="The Broad Institute Genomics Platform"/>
            <consortium name="The Broad Institute Genome Sequencing Center for Infectious Disease"/>
            <person name="Wu L."/>
            <person name="Ma J."/>
        </authorList>
    </citation>
    <scope>NUCLEOTIDE SEQUENCE [LARGE SCALE GENOMIC DNA]</scope>
    <source>
        <strain evidence="6">JCM 14331</strain>
    </source>
</reference>